<dbReference type="GO" id="GO:0005524">
    <property type="term" value="F:ATP binding"/>
    <property type="evidence" value="ECO:0007669"/>
    <property type="project" value="UniProtKB-KW"/>
</dbReference>
<keyword evidence="1" id="KW-0813">Transport</keyword>
<keyword evidence="2" id="KW-0677">Repeat</keyword>
<keyword evidence="3" id="KW-0547">Nucleotide-binding</keyword>
<evidence type="ECO:0000259" key="6">
    <source>
        <dbReference type="PROSITE" id="PS50893"/>
    </source>
</evidence>
<dbReference type="Proteomes" id="UP001485459">
    <property type="component" value="Chromosome"/>
</dbReference>
<dbReference type="PROSITE" id="PS00211">
    <property type="entry name" value="ABC_TRANSPORTER_1"/>
    <property type="match status" value="1"/>
</dbReference>
<gene>
    <name evidence="7" type="ORF">WJU16_03650</name>
</gene>
<protein>
    <submittedName>
        <fullName evidence="7">ABC-F family ATP-binding cassette domain-containing protein</fullName>
    </submittedName>
</protein>
<evidence type="ECO:0000256" key="3">
    <source>
        <dbReference type="ARBA" id="ARBA00022741"/>
    </source>
</evidence>
<reference evidence="8" key="1">
    <citation type="submission" date="2024-03" db="EMBL/GenBank/DDBJ databases">
        <title>Chitinophaga horti sp. nov., isolated from garden soil.</title>
        <authorList>
            <person name="Lee D.S."/>
            <person name="Han D.M."/>
            <person name="Baek J.H."/>
            <person name="Choi D.G."/>
            <person name="Jeon J.H."/>
            <person name="Jeon C.O."/>
        </authorList>
    </citation>
    <scope>NUCLEOTIDE SEQUENCE [LARGE SCALE GENOMIC DNA]</scope>
    <source>
        <strain evidence="8">GPA1</strain>
    </source>
</reference>
<sequence length="528" mass="58665">MLAFQDVTYAHPNKDVLFSGLHFTVNRGEKIALIGPNGAGKSTLLRLMAGELQPLSGNIRQDEPPYYIPQHFGQFDHLTVGEALRAGERLHALREILSGNVTDARMAALDDDWTIEERCREALAHWHLAGLPLDLRLAALSGGQKTRVFLAGILVNQPAFLLLDEPGNHLDAAGRALLRELIAGWRQTLVLVSHDATLLRLLPEVFELGKKGITVYGGGFDFYKEQKAIEQDALRQDLHSREKALRKARETEREAMERKAKMDARGRKKQDKSNVPTIVLNTLRNNAEKSAASLKKAHAEKMDGIAEEVNRLRKEMPDIDKMKLNVDDSALHKGKVLLTAQALNIRFGERLLWPEGLDFQIRSGDRTAIRGGNGSGKTTLIRLLLGELEPSEGTLQRADFRAVYIDQDYSYLDGGLTVYEQAQRHNPGALEEHEVKMRLNRFLFGPEDWNKPSSGLSGGERMRLLLCVLNIGTKAPDMIILDEPTNNLDMQNVEILTAAINGYDGTLLVVSHDGEFLASLGMTGEIAL</sequence>
<evidence type="ECO:0000313" key="8">
    <source>
        <dbReference type="Proteomes" id="UP001485459"/>
    </source>
</evidence>
<dbReference type="RefSeq" id="WP_341836965.1">
    <property type="nucleotide sequence ID" value="NZ_CP149822.1"/>
</dbReference>
<evidence type="ECO:0000256" key="5">
    <source>
        <dbReference type="SAM" id="MobiDB-lite"/>
    </source>
</evidence>
<name>A0ABZ2YQQ2_9BACT</name>
<feature type="domain" description="ABC transporter" evidence="6">
    <location>
        <begin position="2"/>
        <end position="236"/>
    </location>
</feature>
<dbReference type="InterPro" id="IPR017871">
    <property type="entry name" value="ABC_transporter-like_CS"/>
</dbReference>
<dbReference type="InterPro" id="IPR003439">
    <property type="entry name" value="ABC_transporter-like_ATP-bd"/>
</dbReference>
<keyword evidence="4 7" id="KW-0067">ATP-binding</keyword>
<proteinExistence type="predicted"/>
<dbReference type="SMART" id="SM00382">
    <property type="entry name" value="AAA"/>
    <property type="match status" value="2"/>
</dbReference>
<dbReference type="Gene3D" id="3.40.50.300">
    <property type="entry name" value="P-loop containing nucleotide triphosphate hydrolases"/>
    <property type="match status" value="2"/>
</dbReference>
<dbReference type="PANTHER" id="PTHR19211:SF6">
    <property type="entry name" value="BLL7188 PROTEIN"/>
    <property type="match status" value="1"/>
</dbReference>
<dbReference type="InterPro" id="IPR050611">
    <property type="entry name" value="ABCF"/>
</dbReference>
<evidence type="ECO:0000313" key="7">
    <source>
        <dbReference type="EMBL" id="WZN42129.1"/>
    </source>
</evidence>
<dbReference type="CDD" id="cd03221">
    <property type="entry name" value="ABCF_EF-3"/>
    <property type="match status" value="1"/>
</dbReference>
<dbReference type="PROSITE" id="PS50893">
    <property type="entry name" value="ABC_TRANSPORTER_2"/>
    <property type="match status" value="2"/>
</dbReference>
<dbReference type="EMBL" id="CP149822">
    <property type="protein sequence ID" value="WZN42129.1"/>
    <property type="molecule type" value="Genomic_DNA"/>
</dbReference>
<dbReference type="InterPro" id="IPR027417">
    <property type="entry name" value="P-loop_NTPase"/>
</dbReference>
<evidence type="ECO:0000256" key="4">
    <source>
        <dbReference type="ARBA" id="ARBA00022840"/>
    </source>
</evidence>
<organism evidence="7 8">
    <name type="scientific">Chitinophaga pollutisoli</name>
    <dbReference type="NCBI Taxonomy" id="3133966"/>
    <lineage>
        <taxon>Bacteria</taxon>
        <taxon>Pseudomonadati</taxon>
        <taxon>Bacteroidota</taxon>
        <taxon>Chitinophagia</taxon>
        <taxon>Chitinophagales</taxon>
        <taxon>Chitinophagaceae</taxon>
        <taxon>Chitinophaga</taxon>
    </lineage>
</organism>
<dbReference type="SUPFAM" id="SSF52540">
    <property type="entry name" value="P-loop containing nucleoside triphosphate hydrolases"/>
    <property type="match status" value="2"/>
</dbReference>
<accession>A0ABZ2YQQ2</accession>
<dbReference type="CDD" id="cd03225">
    <property type="entry name" value="ABC_cobalt_CbiO_domain1"/>
    <property type="match status" value="1"/>
</dbReference>
<dbReference type="InterPro" id="IPR003593">
    <property type="entry name" value="AAA+_ATPase"/>
</dbReference>
<evidence type="ECO:0000256" key="1">
    <source>
        <dbReference type="ARBA" id="ARBA00022448"/>
    </source>
</evidence>
<feature type="compositionally biased region" description="Basic and acidic residues" evidence="5">
    <location>
        <begin position="247"/>
        <end position="265"/>
    </location>
</feature>
<dbReference type="Pfam" id="PF00005">
    <property type="entry name" value="ABC_tran"/>
    <property type="match status" value="2"/>
</dbReference>
<dbReference type="InterPro" id="IPR015856">
    <property type="entry name" value="ABC_transpr_CbiO/EcfA_su"/>
</dbReference>
<keyword evidence="8" id="KW-1185">Reference proteome</keyword>
<dbReference type="PANTHER" id="PTHR19211">
    <property type="entry name" value="ATP-BINDING TRANSPORT PROTEIN-RELATED"/>
    <property type="match status" value="1"/>
</dbReference>
<feature type="domain" description="ABC transporter" evidence="6">
    <location>
        <begin position="338"/>
        <end position="526"/>
    </location>
</feature>
<evidence type="ECO:0000256" key="2">
    <source>
        <dbReference type="ARBA" id="ARBA00022737"/>
    </source>
</evidence>
<feature type="region of interest" description="Disordered" evidence="5">
    <location>
        <begin position="247"/>
        <end position="271"/>
    </location>
</feature>